<dbReference type="PRINTS" id="PR00463">
    <property type="entry name" value="EP450I"/>
</dbReference>
<dbReference type="InterPro" id="IPR017972">
    <property type="entry name" value="Cyt_P450_CS"/>
</dbReference>
<keyword evidence="3 6" id="KW-0560">Oxidoreductase</keyword>
<evidence type="ECO:0000256" key="4">
    <source>
        <dbReference type="ARBA" id="ARBA00023004"/>
    </source>
</evidence>
<dbReference type="InterPro" id="IPR002401">
    <property type="entry name" value="Cyt_P450_E_grp-I"/>
</dbReference>
<dbReference type="Pfam" id="PF00067">
    <property type="entry name" value="p450"/>
    <property type="match status" value="1"/>
</dbReference>
<keyword evidence="5 6" id="KW-0349">Heme</keyword>
<reference evidence="7" key="1">
    <citation type="journal article" date="2020" name="Fungal Divers.">
        <title>Resolving the Mortierellaceae phylogeny through synthesis of multi-gene phylogenetics and phylogenomics.</title>
        <authorList>
            <person name="Vandepol N."/>
            <person name="Liber J."/>
            <person name="Desiro A."/>
            <person name="Na H."/>
            <person name="Kennedy M."/>
            <person name="Barry K."/>
            <person name="Grigoriev I.V."/>
            <person name="Miller A.N."/>
            <person name="O'Donnell K."/>
            <person name="Stajich J.E."/>
            <person name="Bonito G."/>
        </authorList>
    </citation>
    <scope>NUCLEOTIDE SEQUENCE</scope>
    <source>
        <strain evidence="7">REB-010B</strain>
    </source>
</reference>
<name>A0A9P6UZ08_9FUNG</name>
<comment type="similarity">
    <text evidence="1 6">Belongs to the cytochrome P450 family.</text>
</comment>
<dbReference type="Proteomes" id="UP000738325">
    <property type="component" value="Unassembled WGS sequence"/>
</dbReference>
<evidence type="ECO:0000256" key="6">
    <source>
        <dbReference type="RuleBase" id="RU000461"/>
    </source>
</evidence>
<protein>
    <recommendedName>
        <fullName evidence="9">Cytochrome P450</fullName>
    </recommendedName>
</protein>
<dbReference type="GO" id="GO:0005506">
    <property type="term" value="F:iron ion binding"/>
    <property type="evidence" value="ECO:0007669"/>
    <property type="project" value="InterPro"/>
</dbReference>
<feature type="binding site" description="axial binding residue" evidence="5">
    <location>
        <position position="462"/>
    </location>
    <ligand>
        <name>heme</name>
        <dbReference type="ChEBI" id="CHEBI:30413"/>
    </ligand>
    <ligandPart>
        <name>Fe</name>
        <dbReference type="ChEBI" id="CHEBI:18248"/>
    </ligandPart>
</feature>
<dbReference type="GO" id="GO:0016705">
    <property type="term" value="F:oxidoreductase activity, acting on paired donors, with incorporation or reduction of molecular oxygen"/>
    <property type="evidence" value="ECO:0007669"/>
    <property type="project" value="InterPro"/>
</dbReference>
<dbReference type="InterPro" id="IPR036396">
    <property type="entry name" value="Cyt_P450_sf"/>
</dbReference>
<comment type="caution">
    <text evidence="7">The sequence shown here is derived from an EMBL/GenBank/DDBJ whole genome shotgun (WGS) entry which is preliminary data.</text>
</comment>
<sequence length="523" mass="59178">MATFSQLFHFVLQHATRSNNTKLLAALGALILFKYRSHAIGTRRRPDLKQPKGAVPLLGHMPLLMSIAGTELYDFFLKQNRLLGPTWSISLPVIGRMIQGDTPENIEHVLKTNFWSYEKGPTFKGALKDLFGDGIFVADGQDWKFQRKLASHIFNVKAFREYTSDVFVIEGQRVVDYLTKAADEGIVVDLHELLLKFTLDSFGTISFGKSFGCLESMDEKVDFAVSFDELTATCSDRLLDPAWKLREYLTGVSKKAKFDKDVIGKHAIAIIEKRRREGYHANKKDLLQLFMEAKDENGQPLTDEYISSIILNFTAMTVSSEIAGRDTTAQALSWMFYLLNRNGSDPKHMEELVREVDDVLKDGSPTYESHRQLKYAEACFHESLRLYPSVPRNMKQCVQDDVLPDGTRIYKGEWFTWSSYVMGRSESVWGPDAKEYRPSRWLNTEKPSQGKFSSFHAGPRVCIGQQFATIEALTIIGMILSKLEITLVDPSKVPPYGVSLTLPMLEGLPVRISRRSDTSARAV</sequence>
<dbReference type="GO" id="GO:0006629">
    <property type="term" value="P:lipid metabolic process"/>
    <property type="evidence" value="ECO:0007669"/>
    <property type="project" value="UniProtKB-ARBA"/>
</dbReference>
<keyword evidence="4 5" id="KW-0408">Iron</keyword>
<dbReference type="SUPFAM" id="SSF48264">
    <property type="entry name" value="Cytochrome P450"/>
    <property type="match status" value="1"/>
</dbReference>
<dbReference type="InterPro" id="IPR001128">
    <property type="entry name" value="Cyt_P450"/>
</dbReference>
<evidence type="ECO:0000256" key="2">
    <source>
        <dbReference type="ARBA" id="ARBA00022723"/>
    </source>
</evidence>
<keyword evidence="8" id="KW-1185">Reference proteome</keyword>
<evidence type="ECO:0000313" key="7">
    <source>
        <dbReference type="EMBL" id="KAG0326418.1"/>
    </source>
</evidence>
<proteinExistence type="inferred from homology"/>
<gene>
    <name evidence="7" type="ORF">BGZ99_009559</name>
</gene>
<dbReference type="GO" id="GO:0020037">
    <property type="term" value="F:heme binding"/>
    <property type="evidence" value="ECO:0007669"/>
    <property type="project" value="InterPro"/>
</dbReference>
<dbReference type="PRINTS" id="PR00385">
    <property type="entry name" value="P450"/>
</dbReference>
<keyword evidence="2 5" id="KW-0479">Metal-binding</keyword>
<accession>A0A9P6UZ08</accession>
<dbReference type="GO" id="GO:0004497">
    <property type="term" value="F:monooxygenase activity"/>
    <property type="evidence" value="ECO:0007669"/>
    <property type="project" value="UniProtKB-KW"/>
</dbReference>
<evidence type="ECO:0008006" key="9">
    <source>
        <dbReference type="Google" id="ProtNLM"/>
    </source>
</evidence>
<dbReference type="OrthoDB" id="1470350at2759"/>
<evidence type="ECO:0000256" key="5">
    <source>
        <dbReference type="PIRSR" id="PIRSR602401-1"/>
    </source>
</evidence>
<dbReference type="Gene3D" id="1.10.630.10">
    <property type="entry name" value="Cytochrome P450"/>
    <property type="match status" value="1"/>
</dbReference>
<dbReference type="PANTHER" id="PTHR24296">
    <property type="entry name" value="CYTOCHROME P450"/>
    <property type="match status" value="1"/>
</dbReference>
<dbReference type="EMBL" id="JAAAIP010000082">
    <property type="protein sequence ID" value="KAG0326418.1"/>
    <property type="molecule type" value="Genomic_DNA"/>
</dbReference>
<evidence type="ECO:0000313" key="8">
    <source>
        <dbReference type="Proteomes" id="UP000738325"/>
    </source>
</evidence>
<organism evidence="7 8">
    <name type="scientific">Dissophora globulifera</name>
    <dbReference type="NCBI Taxonomy" id="979702"/>
    <lineage>
        <taxon>Eukaryota</taxon>
        <taxon>Fungi</taxon>
        <taxon>Fungi incertae sedis</taxon>
        <taxon>Mucoromycota</taxon>
        <taxon>Mortierellomycotina</taxon>
        <taxon>Mortierellomycetes</taxon>
        <taxon>Mortierellales</taxon>
        <taxon>Mortierellaceae</taxon>
        <taxon>Dissophora</taxon>
    </lineage>
</organism>
<comment type="cofactor">
    <cofactor evidence="5">
        <name>heme</name>
        <dbReference type="ChEBI" id="CHEBI:30413"/>
    </cofactor>
</comment>
<dbReference type="AlphaFoldDB" id="A0A9P6UZ08"/>
<evidence type="ECO:0000256" key="3">
    <source>
        <dbReference type="ARBA" id="ARBA00023002"/>
    </source>
</evidence>
<evidence type="ECO:0000256" key="1">
    <source>
        <dbReference type="ARBA" id="ARBA00010617"/>
    </source>
</evidence>
<dbReference type="PROSITE" id="PS00086">
    <property type="entry name" value="CYTOCHROME_P450"/>
    <property type="match status" value="1"/>
</dbReference>
<keyword evidence="6" id="KW-0503">Monooxygenase</keyword>